<dbReference type="InterPro" id="IPR051814">
    <property type="entry name" value="NAD(P)H-dep_FMN_reductase"/>
</dbReference>
<dbReference type="RefSeq" id="WP_074853746.1">
    <property type="nucleotide sequence ID" value="NZ_FNLM01000036.1"/>
</dbReference>
<name>A0A1H2LIZ4_9ACTN</name>
<dbReference type="AlphaFoldDB" id="A0A1H2LIZ4"/>
<evidence type="ECO:0000259" key="4">
    <source>
        <dbReference type="Pfam" id="PF03358"/>
    </source>
</evidence>
<evidence type="ECO:0000313" key="6">
    <source>
        <dbReference type="Proteomes" id="UP000183180"/>
    </source>
</evidence>
<dbReference type="GO" id="GO:0016491">
    <property type="term" value="F:oxidoreductase activity"/>
    <property type="evidence" value="ECO:0007669"/>
    <property type="project" value="UniProtKB-KW"/>
</dbReference>
<dbReference type="PANTHER" id="PTHR43408:SF1">
    <property type="entry name" value="FMN REDUCTASE (NADPH)"/>
    <property type="match status" value="1"/>
</dbReference>
<evidence type="ECO:0000256" key="3">
    <source>
        <dbReference type="ARBA" id="ARBA00023002"/>
    </source>
</evidence>
<dbReference type="Gene3D" id="3.40.50.360">
    <property type="match status" value="1"/>
</dbReference>
<organism evidence="5 6">
    <name type="scientific">Gordonia westfalica</name>
    <dbReference type="NCBI Taxonomy" id="158898"/>
    <lineage>
        <taxon>Bacteria</taxon>
        <taxon>Bacillati</taxon>
        <taxon>Actinomycetota</taxon>
        <taxon>Actinomycetes</taxon>
        <taxon>Mycobacteriales</taxon>
        <taxon>Gordoniaceae</taxon>
        <taxon>Gordonia</taxon>
    </lineage>
</organism>
<accession>A0A1H2LIZ4</accession>
<evidence type="ECO:0000313" key="5">
    <source>
        <dbReference type="EMBL" id="SDU80598.1"/>
    </source>
</evidence>
<reference evidence="5 6" key="1">
    <citation type="submission" date="2016-10" db="EMBL/GenBank/DDBJ databases">
        <authorList>
            <person name="de Groot N.N."/>
        </authorList>
    </citation>
    <scope>NUCLEOTIDE SEQUENCE [LARGE SCALE GENOMIC DNA]</scope>
    <source>
        <strain evidence="5 6">DSM 44215</strain>
    </source>
</reference>
<dbReference type="STRING" id="158898.SAMN04488548_136397"/>
<dbReference type="OrthoDB" id="1643408at2"/>
<dbReference type="Pfam" id="PF03358">
    <property type="entry name" value="FMN_red"/>
    <property type="match status" value="1"/>
</dbReference>
<keyword evidence="3" id="KW-0560">Oxidoreductase</keyword>
<evidence type="ECO:0000256" key="2">
    <source>
        <dbReference type="ARBA" id="ARBA00022643"/>
    </source>
</evidence>
<keyword evidence="1" id="KW-0285">Flavoprotein</keyword>
<feature type="domain" description="NADPH-dependent FMN reductase-like" evidence="4">
    <location>
        <begin position="1"/>
        <end position="138"/>
    </location>
</feature>
<sequence length="165" mass="17125">MTTTVVAGNPKPGSRTLDAANRLAESLTGSAPDHVVDVIELGPGLLGWGDEKVKAAVETVASSDLVAFASPTFKATYTGVLKLFLDQFATGDGLRGVTAVPLMLGAGPAHAMAPDLLLKPVLVELGAVCPVPGLYLIDSTYTEDTRLADYTERWASALQVQASEA</sequence>
<dbReference type="EMBL" id="FNLM01000036">
    <property type="protein sequence ID" value="SDU80598.1"/>
    <property type="molecule type" value="Genomic_DNA"/>
</dbReference>
<evidence type="ECO:0000256" key="1">
    <source>
        <dbReference type="ARBA" id="ARBA00022630"/>
    </source>
</evidence>
<dbReference type="InterPro" id="IPR005025">
    <property type="entry name" value="FMN_Rdtase-like_dom"/>
</dbReference>
<protein>
    <submittedName>
        <fullName evidence="5">FMN reductase</fullName>
    </submittedName>
</protein>
<dbReference type="SUPFAM" id="SSF52218">
    <property type="entry name" value="Flavoproteins"/>
    <property type="match status" value="1"/>
</dbReference>
<dbReference type="Proteomes" id="UP000183180">
    <property type="component" value="Unassembled WGS sequence"/>
</dbReference>
<keyword evidence="2" id="KW-0288">FMN</keyword>
<gene>
    <name evidence="5" type="ORF">SAMN04488548_136397</name>
</gene>
<proteinExistence type="predicted"/>
<dbReference type="InterPro" id="IPR029039">
    <property type="entry name" value="Flavoprotein-like_sf"/>
</dbReference>
<dbReference type="PANTHER" id="PTHR43408">
    <property type="entry name" value="FMN REDUCTASE (NADPH)"/>
    <property type="match status" value="1"/>
</dbReference>